<name>A0A8H5GQS7_9AGAR</name>
<feature type="compositionally biased region" description="Basic and acidic residues" evidence="1">
    <location>
        <begin position="555"/>
        <end position="568"/>
    </location>
</feature>
<feature type="region of interest" description="Disordered" evidence="1">
    <location>
        <begin position="1352"/>
        <end position="1526"/>
    </location>
</feature>
<feature type="compositionally biased region" description="Pro residues" evidence="1">
    <location>
        <begin position="403"/>
        <end position="423"/>
    </location>
</feature>
<feature type="compositionally biased region" description="Polar residues" evidence="1">
    <location>
        <begin position="508"/>
        <end position="540"/>
    </location>
</feature>
<feature type="compositionally biased region" description="Polar residues" evidence="1">
    <location>
        <begin position="1761"/>
        <end position="1778"/>
    </location>
</feature>
<feature type="compositionally biased region" description="Basic and acidic residues" evidence="1">
    <location>
        <begin position="788"/>
        <end position="797"/>
    </location>
</feature>
<evidence type="ECO:0000313" key="2">
    <source>
        <dbReference type="EMBL" id="KAF5369372.1"/>
    </source>
</evidence>
<feature type="compositionally biased region" description="Basic and acidic residues" evidence="1">
    <location>
        <begin position="1603"/>
        <end position="1629"/>
    </location>
</feature>
<feature type="compositionally biased region" description="Polar residues" evidence="1">
    <location>
        <begin position="875"/>
        <end position="887"/>
    </location>
</feature>
<feature type="compositionally biased region" description="Pro residues" evidence="1">
    <location>
        <begin position="1680"/>
        <end position="1693"/>
    </location>
</feature>
<feature type="compositionally biased region" description="Low complexity" evidence="1">
    <location>
        <begin position="11"/>
        <end position="34"/>
    </location>
</feature>
<feature type="compositionally biased region" description="Low complexity" evidence="1">
    <location>
        <begin position="371"/>
        <end position="389"/>
    </location>
</feature>
<feature type="region of interest" description="Disordered" evidence="1">
    <location>
        <begin position="1220"/>
        <end position="1239"/>
    </location>
</feature>
<feature type="compositionally biased region" description="Polar residues" evidence="1">
    <location>
        <begin position="1"/>
        <end position="10"/>
    </location>
</feature>
<feature type="region of interest" description="Disordered" evidence="1">
    <location>
        <begin position="1280"/>
        <end position="1335"/>
    </location>
</feature>
<feature type="compositionally biased region" description="Low complexity" evidence="1">
    <location>
        <begin position="1506"/>
        <end position="1523"/>
    </location>
</feature>
<dbReference type="EMBL" id="JAACJM010000013">
    <property type="protein sequence ID" value="KAF5369372.1"/>
    <property type="molecule type" value="Genomic_DNA"/>
</dbReference>
<dbReference type="OrthoDB" id="3364707at2759"/>
<feature type="compositionally biased region" description="Low complexity" evidence="1">
    <location>
        <begin position="436"/>
        <end position="469"/>
    </location>
</feature>
<feature type="compositionally biased region" description="Polar residues" evidence="1">
    <location>
        <begin position="314"/>
        <end position="342"/>
    </location>
</feature>
<feature type="compositionally biased region" description="Basic and acidic residues" evidence="1">
    <location>
        <begin position="982"/>
        <end position="1020"/>
    </location>
</feature>
<proteinExistence type="predicted"/>
<reference evidence="2 3" key="1">
    <citation type="journal article" date="2020" name="ISME J.">
        <title>Uncovering the hidden diversity of litter-decomposition mechanisms in mushroom-forming fungi.</title>
        <authorList>
            <person name="Floudas D."/>
            <person name="Bentzer J."/>
            <person name="Ahren D."/>
            <person name="Johansson T."/>
            <person name="Persson P."/>
            <person name="Tunlid A."/>
        </authorList>
    </citation>
    <scope>NUCLEOTIDE SEQUENCE [LARGE SCALE GENOMIC DNA]</scope>
    <source>
        <strain evidence="2 3">CBS 291.85</strain>
    </source>
</reference>
<feature type="compositionally biased region" description="Basic and acidic residues" evidence="1">
    <location>
        <begin position="723"/>
        <end position="736"/>
    </location>
</feature>
<feature type="compositionally biased region" description="Low complexity" evidence="1">
    <location>
        <begin position="496"/>
        <end position="507"/>
    </location>
</feature>
<feature type="compositionally biased region" description="Polar residues" evidence="1">
    <location>
        <begin position="195"/>
        <end position="210"/>
    </location>
</feature>
<feature type="region of interest" description="Disordered" evidence="1">
    <location>
        <begin position="1"/>
        <end position="736"/>
    </location>
</feature>
<comment type="caution">
    <text evidence="2">The sequence shown here is derived from an EMBL/GenBank/DDBJ whole genome shotgun (WGS) entry which is preliminary data.</text>
</comment>
<sequence>MSQSTRPGWNSSVSTSSARTPSTTSRPTPPSSSKSIRRKPVPALGSTEASTSSPPGTLGTNTVTGSSSSRATPRSRVSSVPTNATVKASLSTSTPSSSRSVNIPRPRFMSTSASSSYLKSTSTSPRSASGSQLSSSPKSATKSTASTRSISPGNASGSSPRLIKTTISPSTSPPLRPAGPPPSPRLDTGAALNPNRLSSVSTASDYSQKSFADDEPPLPTTNPKPFQKERAYHDHPVDDPGGGSNEACDDHLGDDASTSERTDRSAIKSGYGSVFGFNTLSRSSGSPTSTYSPSRSSPYSYASSHISQSSISSNCTLPASQPTAIPIISETSSELSTPTAHTASFPHHGDFRTSNESSAQPTASAPHDKLPSSFSTSTPSSTIPSHFTPNVNGEGGNSRPLQPVRPPRARPPPSKSPSSPPNPSISSPGDRLSANPTSPARSSSPVSASSSNSRPHSRSSRTSPSSASSPRRRKDPSLPVPVPPASPDSRNIRKATSNLSLSSSSTTRDGVSSKTNINVDAGNSMTAKSSPSGSPNNSRMISPRRSLPKVGMQSEDGKKDEQGKESLDSRNGSRARDRAGSSATVKASSSRPSVTTGSSASTKSGSASRPSSTSNNQSTSAQTQQSSSSRGLPNSPSISPSVNPPVQATISPTLSSSQAPSLTTTPPQAHHTGSHTGSPPRSQPRPHAHINSPPSPGMGVSLKQLLSKPAPPGYTSAGSASESEGHPARPFYDREKRLMHTRDDRLIRHTTQAKDDVALLDIQKDQERRREWEAERLMLKEKSMERIKVAGSERADLRGAVSSGDEGSRERGFGLVKSASLTRLRDRAEGKDDKGKDKDKRQRNVLRRKPSGNQGQSCDPNLGKTSPLPALDDQTIPSPRQNTTYASYATPMLPLSPTPMKSPRASPLLANTSGSTLKPLLGVSSSRDLPSLSGPKSRSKDRSTERVLSPSVAADSTSGDVVTPAKEIMLRYKRQQAAEASIQEKMEAKEREAEERNRAEMEKERNVGLRDGGKEKEKLPAETTAPRDFQSGGVNTSEAASAMPYFSVVGSTSGHVVALGKPEDSSYAPPPELLRKRSISQPASSAPRISSPDPATSLPEFSWDPSLTEGPDLSLSFGAESTGSGINGGKGLDGQVEGTLQLDEVWERRVSVTSPKPSRSSSVGVFSNKTLTRKLSAKWGKKSALGSFGSVGYRNSMDTGTVESVPVYVGAYGGIAEVQQPSARPSLQERRSSTGLGLGKRKVSISGLVHKAKGGDDVTNGGRNLRLSIDTLVEDVALKNQPLPGSADRPLLRSPTVSEPPAASSPNPAHYSHSAPQSGISPQLSPNSAAAPVPKGKVWNLMKRISTGGLRDKYHAPESASSGSPSPASPLFHQSPPPVPALPKDFASNRAYGGPSRTSLATIGTASGSPATSGRQSRASSAHTSTSAGSSKIPTPVTPGGIRIPPLPPITPSSPQARPGTGGTRSSSPISSDKASSKFFNRAHSRRSSASSYGEELPPPPLPTFNPNSSSGSLGTNTSTGSSIGKLSSLQHHIIPPGELHKIQMHLERGNVGSSSSIVSGPPAPAQTPKSSGKVGKGDDYMIVRTPAEEVSAFSLPVPPDWRGNRSRERGREDDDVVVRRPPPSEDGRPPSPIIPTFSTAGAINTWKKPKAKVERGGSEASRKSGDEPGRRSASIPRSQKPPPLSSISPPVPSRNLRRPHTSTSPSSPGFGLVPSSPTHSSRTNIREEELSSSSFSKVPSSPTRKSTSAIPTFRHRQAESGHNTTPQGPPTSVNRIVSSSSAYSRPAASAAPWDSPRSATSSSQNSPSNTSASSVPAKKGWGFWKTSLSEKEKAAKWDDFTSKE</sequence>
<feature type="compositionally biased region" description="Polar residues" evidence="1">
    <location>
        <begin position="648"/>
        <end position="667"/>
    </location>
</feature>
<feature type="compositionally biased region" description="Low complexity" evidence="1">
    <location>
        <begin position="89"/>
        <end position="100"/>
    </location>
</feature>
<feature type="compositionally biased region" description="Low complexity" evidence="1">
    <location>
        <begin position="110"/>
        <end position="151"/>
    </location>
</feature>
<feature type="compositionally biased region" description="Polar residues" evidence="1">
    <location>
        <begin position="354"/>
        <end position="363"/>
    </location>
</feature>
<feature type="compositionally biased region" description="Low complexity" evidence="1">
    <location>
        <begin position="1732"/>
        <end position="1742"/>
    </location>
</feature>
<gene>
    <name evidence="2" type="ORF">D9758_002789</name>
</gene>
<feature type="compositionally biased region" description="Low complexity" evidence="1">
    <location>
        <begin position="1357"/>
        <end position="1370"/>
    </location>
</feature>
<feature type="compositionally biased region" description="Polar residues" evidence="1">
    <location>
        <begin position="1396"/>
        <end position="1416"/>
    </location>
</feature>
<feature type="compositionally biased region" description="Polar residues" evidence="1">
    <location>
        <begin position="1317"/>
        <end position="1328"/>
    </location>
</feature>
<feature type="compositionally biased region" description="Basic and acidic residues" evidence="1">
    <location>
        <begin position="226"/>
        <end position="238"/>
    </location>
</feature>
<feature type="compositionally biased region" description="Low complexity" evidence="1">
    <location>
        <begin position="281"/>
        <end position="313"/>
    </location>
</feature>
<feature type="compositionally biased region" description="Pro residues" evidence="1">
    <location>
        <begin position="171"/>
        <end position="184"/>
    </location>
</feature>
<feature type="region of interest" description="Disordered" evidence="1">
    <location>
        <begin position="788"/>
        <end position="960"/>
    </location>
</feature>
<evidence type="ECO:0000313" key="3">
    <source>
        <dbReference type="Proteomes" id="UP000559256"/>
    </source>
</evidence>
<feature type="compositionally biased region" description="Low complexity" evidence="1">
    <location>
        <begin position="1299"/>
        <end position="1316"/>
    </location>
</feature>
<feature type="region of interest" description="Disordered" evidence="1">
    <location>
        <begin position="981"/>
        <end position="1036"/>
    </location>
</feature>
<protein>
    <submittedName>
        <fullName evidence="2">Uncharacterized protein</fullName>
    </submittedName>
</protein>
<keyword evidence="3" id="KW-1185">Reference proteome</keyword>
<feature type="compositionally biased region" description="Basic and acidic residues" evidence="1">
    <location>
        <begin position="1652"/>
        <end position="1671"/>
    </location>
</feature>
<feature type="compositionally biased region" description="Low complexity" evidence="1">
    <location>
        <begin position="1552"/>
        <end position="1561"/>
    </location>
</feature>
<feature type="compositionally biased region" description="Polar residues" evidence="1">
    <location>
        <begin position="47"/>
        <end position="88"/>
    </location>
</feature>
<feature type="compositionally biased region" description="Polar residues" evidence="1">
    <location>
        <begin position="1079"/>
        <end position="1088"/>
    </location>
</feature>
<feature type="compositionally biased region" description="Low complexity" evidence="1">
    <location>
        <begin position="1417"/>
        <end position="1431"/>
    </location>
</feature>
<feature type="compositionally biased region" description="Low complexity" evidence="1">
    <location>
        <begin position="587"/>
        <end position="646"/>
    </location>
</feature>
<feature type="region of interest" description="Disordered" evidence="1">
    <location>
        <begin position="1552"/>
        <end position="1824"/>
    </location>
</feature>
<feature type="compositionally biased region" description="Basic and acidic residues" evidence="1">
    <location>
        <begin position="823"/>
        <end position="842"/>
    </location>
</feature>
<evidence type="ECO:0000256" key="1">
    <source>
        <dbReference type="SAM" id="MobiDB-lite"/>
    </source>
</evidence>
<feature type="compositionally biased region" description="Low complexity" evidence="1">
    <location>
        <begin position="1779"/>
        <end position="1815"/>
    </location>
</feature>
<dbReference type="Proteomes" id="UP000559256">
    <property type="component" value="Unassembled WGS sequence"/>
</dbReference>
<feature type="region of interest" description="Disordered" evidence="1">
    <location>
        <begin position="1060"/>
        <end position="1134"/>
    </location>
</feature>
<accession>A0A8H5GQS7</accession>
<organism evidence="2 3">
    <name type="scientific">Tetrapyrgos nigripes</name>
    <dbReference type="NCBI Taxonomy" id="182062"/>
    <lineage>
        <taxon>Eukaryota</taxon>
        <taxon>Fungi</taxon>
        <taxon>Dikarya</taxon>
        <taxon>Basidiomycota</taxon>
        <taxon>Agaricomycotina</taxon>
        <taxon>Agaricomycetes</taxon>
        <taxon>Agaricomycetidae</taxon>
        <taxon>Agaricales</taxon>
        <taxon>Marasmiineae</taxon>
        <taxon>Marasmiaceae</taxon>
        <taxon>Tetrapyrgos</taxon>
    </lineage>
</organism>
<feature type="compositionally biased region" description="Basic and acidic residues" evidence="1">
    <location>
        <begin position="248"/>
        <end position="266"/>
    </location>
</feature>